<dbReference type="PANTHER" id="PTHR43033">
    <property type="entry name" value="TRNA(ILE)-LYSIDINE SYNTHASE-RELATED"/>
    <property type="match status" value="1"/>
</dbReference>
<organism evidence="11 12">
    <name type="scientific">Prevotella pallens</name>
    <dbReference type="NCBI Taxonomy" id="60133"/>
    <lineage>
        <taxon>Bacteria</taxon>
        <taxon>Pseudomonadati</taxon>
        <taxon>Bacteroidota</taxon>
        <taxon>Bacteroidia</taxon>
        <taxon>Bacteroidales</taxon>
        <taxon>Prevotellaceae</taxon>
        <taxon>Prevotella</taxon>
    </lineage>
</organism>
<dbReference type="AlphaFoldDB" id="A0A379G8M5"/>
<dbReference type="InterPro" id="IPR012094">
    <property type="entry name" value="tRNA_Ile_lys_synt"/>
</dbReference>
<feature type="transmembrane region" description="Helical" evidence="9">
    <location>
        <begin position="21"/>
        <end position="38"/>
    </location>
</feature>
<evidence type="ECO:0000313" key="11">
    <source>
        <dbReference type="EMBL" id="SUC37384.1"/>
    </source>
</evidence>
<dbReference type="RefSeq" id="WP_115083866.1">
    <property type="nucleotide sequence ID" value="NZ_UGTP01000002.1"/>
</dbReference>
<proteinExistence type="inferred from homology"/>
<dbReference type="NCBIfam" id="TIGR02432">
    <property type="entry name" value="lysidine_TilS_N"/>
    <property type="match status" value="1"/>
</dbReference>
<dbReference type="GeneID" id="78571525"/>
<dbReference type="HAMAP" id="MF_01161">
    <property type="entry name" value="tRNA_Ile_lys_synt"/>
    <property type="match status" value="1"/>
</dbReference>
<feature type="domain" description="Lysidine-tRNA(Ile) synthetase C-terminal" evidence="10">
    <location>
        <begin position="385"/>
        <end position="458"/>
    </location>
</feature>
<keyword evidence="5 8" id="KW-0547">Nucleotide-binding</keyword>
<dbReference type="PANTHER" id="PTHR43033:SF1">
    <property type="entry name" value="TRNA(ILE)-LYSIDINE SYNTHASE-RELATED"/>
    <property type="match status" value="1"/>
</dbReference>
<dbReference type="CDD" id="cd01992">
    <property type="entry name" value="TilS_N"/>
    <property type="match status" value="1"/>
</dbReference>
<dbReference type="Proteomes" id="UP000254235">
    <property type="component" value="Unassembled WGS sequence"/>
</dbReference>
<dbReference type="InterPro" id="IPR012795">
    <property type="entry name" value="tRNA_Ile_lys_synt_N"/>
</dbReference>
<evidence type="ECO:0000256" key="3">
    <source>
        <dbReference type="ARBA" id="ARBA00022598"/>
    </source>
</evidence>
<dbReference type="GO" id="GO:0006400">
    <property type="term" value="P:tRNA modification"/>
    <property type="evidence" value="ECO:0007669"/>
    <property type="project" value="UniProtKB-UniRule"/>
</dbReference>
<dbReference type="SUPFAM" id="SSF52402">
    <property type="entry name" value="Adenine nucleotide alpha hydrolases-like"/>
    <property type="match status" value="1"/>
</dbReference>
<keyword evidence="9" id="KW-0812">Transmembrane</keyword>
<dbReference type="Gene3D" id="3.40.50.620">
    <property type="entry name" value="HUPs"/>
    <property type="match status" value="1"/>
</dbReference>
<protein>
    <recommendedName>
        <fullName evidence="8">tRNA(Ile)-lysidine synthase</fullName>
        <ecNumber evidence="8">6.3.4.19</ecNumber>
    </recommendedName>
    <alternativeName>
        <fullName evidence="8">tRNA(Ile)-2-lysyl-cytidine synthase</fullName>
    </alternativeName>
    <alternativeName>
        <fullName evidence="8">tRNA(Ile)-lysidine synthetase</fullName>
    </alternativeName>
</protein>
<comment type="subcellular location">
    <subcellularLocation>
        <location evidence="1 8">Cytoplasm</location>
    </subcellularLocation>
</comment>
<evidence type="ECO:0000256" key="8">
    <source>
        <dbReference type="HAMAP-Rule" id="MF_01161"/>
    </source>
</evidence>
<dbReference type="GO" id="GO:0005524">
    <property type="term" value="F:ATP binding"/>
    <property type="evidence" value="ECO:0007669"/>
    <property type="project" value="UniProtKB-UniRule"/>
</dbReference>
<keyword evidence="9" id="KW-0472">Membrane</keyword>
<dbReference type="EMBL" id="UGTP01000002">
    <property type="protein sequence ID" value="SUC37384.1"/>
    <property type="molecule type" value="Genomic_DNA"/>
</dbReference>
<accession>A0A379G8M5</accession>
<gene>
    <name evidence="8 11" type="primary">tilS</name>
    <name evidence="11" type="ORF">NCTC13043_01872</name>
</gene>
<name>A0A379G8M5_9BACT</name>
<dbReference type="InterPro" id="IPR014729">
    <property type="entry name" value="Rossmann-like_a/b/a_fold"/>
</dbReference>
<keyword evidence="6 8" id="KW-0067">ATP-binding</keyword>
<comment type="similarity">
    <text evidence="8">Belongs to the tRNA(Ile)-lysidine synthase family.</text>
</comment>
<keyword evidence="4 8" id="KW-0819">tRNA processing</keyword>
<evidence type="ECO:0000259" key="10">
    <source>
        <dbReference type="SMART" id="SM00977"/>
    </source>
</evidence>
<keyword evidence="2 8" id="KW-0963">Cytoplasm</keyword>
<keyword evidence="9" id="KW-1133">Transmembrane helix</keyword>
<evidence type="ECO:0000256" key="1">
    <source>
        <dbReference type="ARBA" id="ARBA00004496"/>
    </source>
</evidence>
<dbReference type="EC" id="6.3.4.19" evidence="8"/>
<dbReference type="InterPro" id="IPR012796">
    <property type="entry name" value="Lysidine-tRNA-synth_C"/>
</dbReference>
<keyword evidence="3 8" id="KW-0436">Ligase</keyword>
<dbReference type="InterPro" id="IPR011063">
    <property type="entry name" value="TilS/TtcA_N"/>
</dbReference>
<comment type="domain">
    <text evidence="8">The N-terminal region contains the highly conserved SGGXDS motif, predicted to be a P-loop motif involved in ATP binding.</text>
</comment>
<evidence type="ECO:0000256" key="4">
    <source>
        <dbReference type="ARBA" id="ARBA00022694"/>
    </source>
</evidence>
<sequence>MLNKVKTYINTHKLLRLNGRYIVGLSGGADSVALLLILKELGFHVEAAHCNFHLRGEESQRDEDFCIKLCRENHIELHLIHFYTAEYAKLHKVSIEMAARTLRYNYFEALRHDISADAVCIAHHCDDSVETVLLNLVRGTGLRGLMGIQPINGYIIRPLLCCSKAEIETYLSTKKQTFVTDSTNLIADVKRNKLRLEVIPKLKEINPSFDNAVTKMSEHLTEANRIINDSIRSAFPHIVSTTNTDIETLFAQLQKGTSEQTLPNLSINIAALQKYVSPEYFLFFLLTPYGFTSLQINNIASSLSSNSGKEYIADSYTILFDRKMMLLSRHETTVPKTLRIPETGRYVYSKQYKIEIKEAIVDSNFAIPTNSNHIVVDKAAVHFPLTLRRIKVADRFHPFGMRGTKLVSDYLTNLKIDTISKRQQLVLVDGNGEIIWVVGRRSSDIYRISKSTTTALHIRFISAEEANK</sequence>
<dbReference type="GO" id="GO:0005737">
    <property type="term" value="C:cytoplasm"/>
    <property type="evidence" value="ECO:0007669"/>
    <property type="project" value="UniProtKB-SubCell"/>
</dbReference>
<dbReference type="Pfam" id="PF01171">
    <property type="entry name" value="ATP_bind_3"/>
    <property type="match status" value="1"/>
</dbReference>
<dbReference type="SUPFAM" id="SSF56037">
    <property type="entry name" value="PheT/TilS domain"/>
    <property type="match status" value="1"/>
</dbReference>
<evidence type="ECO:0000256" key="5">
    <source>
        <dbReference type="ARBA" id="ARBA00022741"/>
    </source>
</evidence>
<evidence type="ECO:0000256" key="7">
    <source>
        <dbReference type="ARBA" id="ARBA00048539"/>
    </source>
</evidence>
<reference evidence="11 12" key="1">
    <citation type="submission" date="2018-06" db="EMBL/GenBank/DDBJ databases">
        <authorList>
            <consortium name="Pathogen Informatics"/>
            <person name="Doyle S."/>
        </authorList>
    </citation>
    <scope>NUCLEOTIDE SEQUENCE [LARGE SCALE GENOMIC DNA]</scope>
    <source>
        <strain evidence="11 12">NCTC13043</strain>
    </source>
</reference>
<dbReference type="SMART" id="SM00977">
    <property type="entry name" value="TilS_C"/>
    <property type="match status" value="1"/>
</dbReference>
<dbReference type="OrthoDB" id="9807403at2"/>
<comment type="function">
    <text evidence="8">Ligates lysine onto the cytidine present at position 34 of the AUA codon-specific tRNA(Ile) that contains the anticodon CAU, in an ATP-dependent manner. Cytidine is converted to lysidine, thus changing the amino acid specificity of the tRNA from methionine to isoleucine.</text>
</comment>
<comment type="catalytic activity">
    <reaction evidence="7 8">
        <text>cytidine(34) in tRNA(Ile2) + L-lysine + ATP = lysidine(34) in tRNA(Ile2) + AMP + diphosphate + H(+)</text>
        <dbReference type="Rhea" id="RHEA:43744"/>
        <dbReference type="Rhea" id="RHEA-COMP:10625"/>
        <dbReference type="Rhea" id="RHEA-COMP:10670"/>
        <dbReference type="ChEBI" id="CHEBI:15378"/>
        <dbReference type="ChEBI" id="CHEBI:30616"/>
        <dbReference type="ChEBI" id="CHEBI:32551"/>
        <dbReference type="ChEBI" id="CHEBI:33019"/>
        <dbReference type="ChEBI" id="CHEBI:82748"/>
        <dbReference type="ChEBI" id="CHEBI:83665"/>
        <dbReference type="ChEBI" id="CHEBI:456215"/>
        <dbReference type="EC" id="6.3.4.19"/>
    </reaction>
</comment>
<evidence type="ECO:0000256" key="9">
    <source>
        <dbReference type="SAM" id="Phobius"/>
    </source>
</evidence>
<dbReference type="GO" id="GO:0032267">
    <property type="term" value="F:tRNA(Ile)-lysidine synthase activity"/>
    <property type="evidence" value="ECO:0007669"/>
    <property type="project" value="UniProtKB-EC"/>
</dbReference>
<evidence type="ECO:0000313" key="12">
    <source>
        <dbReference type="Proteomes" id="UP000254235"/>
    </source>
</evidence>
<evidence type="ECO:0000256" key="2">
    <source>
        <dbReference type="ARBA" id="ARBA00022490"/>
    </source>
</evidence>
<feature type="binding site" evidence="8">
    <location>
        <begin position="26"/>
        <end position="31"/>
    </location>
    <ligand>
        <name>ATP</name>
        <dbReference type="ChEBI" id="CHEBI:30616"/>
    </ligand>
</feature>
<evidence type="ECO:0000256" key="6">
    <source>
        <dbReference type="ARBA" id="ARBA00022840"/>
    </source>
</evidence>